<evidence type="ECO:0000313" key="1">
    <source>
        <dbReference type="EMBL" id="KAE9526118.1"/>
    </source>
</evidence>
<dbReference type="EMBL" id="VYZN01000055">
    <property type="protein sequence ID" value="KAE9526118.1"/>
    <property type="molecule type" value="Genomic_DNA"/>
</dbReference>
<protein>
    <submittedName>
        <fullName evidence="1">Uncharacterized protein</fullName>
    </submittedName>
</protein>
<accession>A0A6G0T4Y5</accession>
<comment type="caution">
    <text evidence="1">The sequence shown here is derived from an EMBL/GenBank/DDBJ whole genome shotgun (WGS) entry which is preliminary data.</text>
</comment>
<proteinExistence type="predicted"/>
<evidence type="ECO:0000313" key="2">
    <source>
        <dbReference type="Proteomes" id="UP000475862"/>
    </source>
</evidence>
<dbReference type="Proteomes" id="UP000475862">
    <property type="component" value="Unassembled WGS sequence"/>
</dbReference>
<keyword evidence="2" id="KW-1185">Reference proteome</keyword>
<gene>
    <name evidence="1" type="ORF">AGLY_013749</name>
</gene>
<name>A0A6G0T4Y5_APHGL</name>
<sequence>MPRIMLKFKTHVDLYEFTVLLGRAKKGNELSNFSNQTDEASAAQYFQNFDLDREENMNVDKKFLRRYYYCAWANSSAVDITLDKPKLGMCQYYRIVDAILVILLTNVSAVIRGKYPLINGITSTETLCVIEFDPRPQTAHIVLSATISYLNEISFEGILQCMYTLYSCDRILHFYQPFQLHFQLIVVLNLEYNLAVQQMNTLFGNLISIIQLILFLVSSKPMTNQYDKQCLCQQIYDNDKCVIDELQDNVDISSIPANKHLLFGKIS</sequence>
<dbReference type="AlphaFoldDB" id="A0A6G0T4Y5"/>
<reference evidence="1 2" key="1">
    <citation type="submission" date="2019-08" db="EMBL/GenBank/DDBJ databases">
        <title>The genome of the soybean aphid Biotype 1, its phylome, world population structure and adaptation to the North American continent.</title>
        <authorList>
            <person name="Giordano R."/>
            <person name="Donthu R.K."/>
            <person name="Hernandez A.G."/>
            <person name="Wright C.L."/>
            <person name="Zimin A.V."/>
        </authorList>
    </citation>
    <scope>NUCLEOTIDE SEQUENCE [LARGE SCALE GENOMIC DNA]</scope>
    <source>
        <tissue evidence="1">Whole aphids</tissue>
    </source>
</reference>
<organism evidence="1 2">
    <name type="scientific">Aphis glycines</name>
    <name type="common">Soybean aphid</name>
    <dbReference type="NCBI Taxonomy" id="307491"/>
    <lineage>
        <taxon>Eukaryota</taxon>
        <taxon>Metazoa</taxon>
        <taxon>Ecdysozoa</taxon>
        <taxon>Arthropoda</taxon>
        <taxon>Hexapoda</taxon>
        <taxon>Insecta</taxon>
        <taxon>Pterygota</taxon>
        <taxon>Neoptera</taxon>
        <taxon>Paraneoptera</taxon>
        <taxon>Hemiptera</taxon>
        <taxon>Sternorrhyncha</taxon>
        <taxon>Aphidomorpha</taxon>
        <taxon>Aphidoidea</taxon>
        <taxon>Aphididae</taxon>
        <taxon>Aphidini</taxon>
        <taxon>Aphis</taxon>
        <taxon>Aphis</taxon>
    </lineage>
</organism>